<dbReference type="Pfam" id="PF13899">
    <property type="entry name" value="Thioredoxin_7"/>
    <property type="match status" value="1"/>
</dbReference>
<feature type="domain" description="Thioredoxin" evidence="2">
    <location>
        <begin position="43"/>
        <end position="173"/>
    </location>
</feature>
<dbReference type="PANTHER" id="PTHR32234:SF0">
    <property type="entry name" value="THIOL:DISULFIDE INTERCHANGE PROTEIN DSBD"/>
    <property type="match status" value="1"/>
</dbReference>
<dbReference type="GO" id="GO:0015035">
    <property type="term" value="F:protein-disulfide reductase activity"/>
    <property type="evidence" value="ECO:0007669"/>
    <property type="project" value="TreeGrafter"/>
</dbReference>
<dbReference type="AlphaFoldDB" id="A0A2A4MFS3"/>
<dbReference type="InterPro" id="IPR036249">
    <property type="entry name" value="Thioredoxin-like_sf"/>
</dbReference>
<keyword evidence="1" id="KW-0676">Redox-active center</keyword>
<reference evidence="4" key="1">
    <citation type="submission" date="2017-08" db="EMBL/GenBank/DDBJ databases">
        <title>A dynamic microbial community with high functional redundancy inhabits the cold, oxic subseafloor aquifer.</title>
        <authorList>
            <person name="Tully B.J."/>
            <person name="Wheat C.G."/>
            <person name="Glazer B.T."/>
            <person name="Huber J.A."/>
        </authorList>
    </citation>
    <scope>NUCLEOTIDE SEQUENCE [LARGE SCALE GENOMIC DNA]</scope>
</reference>
<dbReference type="Gene3D" id="3.40.30.10">
    <property type="entry name" value="Glutaredoxin"/>
    <property type="match status" value="1"/>
</dbReference>
<gene>
    <name evidence="3" type="ORF">COC19_07985</name>
</gene>
<proteinExistence type="predicted"/>
<comment type="caution">
    <text evidence="3">The sequence shown here is derived from an EMBL/GenBank/DDBJ whole genome shotgun (WGS) entry which is preliminary data.</text>
</comment>
<dbReference type="EMBL" id="NVQR01000145">
    <property type="protein sequence ID" value="PCH58955.1"/>
    <property type="molecule type" value="Genomic_DNA"/>
</dbReference>
<dbReference type="GO" id="GO:0045454">
    <property type="term" value="P:cell redox homeostasis"/>
    <property type="evidence" value="ECO:0007669"/>
    <property type="project" value="TreeGrafter"/>
</dbReference>
<dbReference type="InterPro" id="IPR017937">
    <property type="entry name" value="Thioredoxin_CS"/>
</dbReference>
<evidence type="ECO:0000259" key="2">
    <source>
        <dbReference type="PROSITE" id="PS51352"/>
    </source>
</evidence>
<evidence type="ECO:0000256" key="1">
    <source>
        <dbReference type="ARBA" id="ARBA00023284"/>
    </source>
</evidence>
<dbReference type="PROSITE" id="PS51352">
    <property type="entry name" value="THIOREDOXIN_2"/>
    <property type="match status" value="1"/>
</dbReference>
<evidence type="ECO:0000313" key="4">
    <source>
        <dbReference type="Proteomes" id="UP000218172"/>
    </source>
</evidence>
<dbReference type="PROSITE" id="PS00194">
    <property type="entry name" value="THIOREDOXIN_1"/>
    <property type="match status" value="1"/>
</dbReference>
<dbReference type="Proteomes" id="UP000218172">
    <property type="component" value="Unassembled WGS sequence"/>
</dbReference>
<organism evidence="3 4">
    <name type="scientific">SAR86 cluster bacterium</name>
    <dbReference type="NCBI Taxonomy" id="2030880"/>
    <lineage>
        <taxon>Bacteria</taxon>
        <taxon>Pseudomonadati</taxon>
        <taxon>Pseudomonadota</taxon>
        <taxon>Gammaproteobacteria</taxon>
        <taxon>SAR86 cluster</taxon>
    </lineage>
</organism>
<sequence length="174" mass="18744">MVAALSELAGVNEDDIEVFLDRDAFTLDYDPALVSLEQMYDAISELGYTPSITGQASETGDTLSGEVPEVIATALQAASTSNKLVFIDFYAPWCLACKVLEQNTLSDEIIEAALEGYVSVKVDTDADPQAGLFYQIVGMPTLLILDAQGAELYRNVGLVTVAELEQVLAQLSQR</sequence>
<accession>A0A2A4MFS3</accession>
<protein>
    <recommendedName>
        <fullName evidence="2">Thioredoxin domain-containing protein</fullName>
    </recommendedName>
</protein>
<dbReference type="PANTHER" id="PTHR32234">
    <property type="entry name" value="THIOL:DISULFIDE INTERCHANGE PROTEIN DSBD"/>
    <property type="match status" value="1"/>
</dbReference>
<dbReference type="InterPro" id="IPR013766">
    <property type="entry name" value="Thioredoxin_domain"/>
</dbReference>
<name>A0A2A4MFS3_9GAMM</name>
<dbReference type="SUPFAM" id="SSF52833">
    <property type="entry name" value="Thioredoxin-like"/>
    <property type="match status" value="1"/>
</dbReference>
<evidence type="ECO:0000313" key="3">
    <source>
        <dbReference type="EMBL" id="PCH58955.1"/>
    </source>
</evidence>